<organism evidence="2 3">
    <name type="scientific">Lithospermum erythrorhizon</name>
    <name type="common">Purple gromwell</name>
    <name type="synonym">Lithospermum officinale var. erythrorhizon</name>
    <dbReference type="NCBI Taxonomy" id="34254"/>
    <lineage>
        <taxon>Eukaryota</taxon>
        <taxon>Viridiplantae</taxon>
        <taxon>Streptophyta</taxon>
        <taxon>Embryophyta</taxon>
        <taxon>Tracheophyta</taxon>
        <taxon>Spermatophyta</taxon>
        <taxon>Magnoliopsida</taxon>
        <taxon>eudicotyledons</taxon>
        <taxon>Gunneridae</taxon>
        <taxon>Pentapetalae</taxon>
        <taxon>asterids</taxon>
        <taxon>lamiids</taxon>
        <taxon>Boraginales</taxon>
        <taxon>Boraginaceae</taxon>
        <taxon>Boraginoideae</taxon>
        <taxon>Lithospermeae</taxon>
        <taxon>Lithospermum</taxon>
    </lineage>
</organism>
<feature type="domain" description="Reverse transcriptase" evidence="1">
    <location>
        <begin position="2"/>
        <end position="100"/>
    </location>
</feature>
<accession>A0AAV3REQ9</accession>
<dbReference type="EMBL" id="BAABME010009009">
    <property type="protein sequence ID" value="GAA0174294.1"/>
    <property type="molecule type" value="Genomic_DNA"/>
</dbReference>
<dbReference type="PANTHER" id="PTHR46890:SF48">
    <property type="entry name" value="RNA-DIRECTED DNA POLYMERASE"/>
    <property type="match status" value="1"/>
</dbReference>
<sequence>MSDFRPISLCNFVAKIIGRVMRNRLWSILMIIISKSQSAFLPGRIIFYNILIADEVLYHMNTKANCNNHLMELKLDISKAYNRVEWNFLEAVMLKLGFCRTWVY</sequence>
<dbReference type="PANTHER" id="PTHR46890">
    <property type="entry name" value="NON-LTR RETROLELEMENT REVERSE TRANSCRIPTASE-LIKE PROTEIN-RELATED"/>
    <property type="match status" value="1"/>
</dbReference>
<name>A0AAV3REQ9_LITER</name>
<dbReference type="Proteomes" id="UP001454036">
    <property type="component" value="Unassembled WGS sequence"/>
</dbReference>
<evidence type="ECO:0000313" key="3">
    <source>
        <dbReference type="Proteomes" id="UP001454036"/>
    </source>
</evidence>
<dbReference type="AlphaFoldDB" id="A0AAV3REQ9"/>
<reference evidence="2 3" key="1">
    <citation type="submission" date="2024-01" db="EMBL/GenBank/DDBJ databases">
        <title>The complete chloroplast genome sequence of Lithospermum erythrorhizon: insights into the phylogenetic relationship among Boraginaceae species and the maternal lineages of purple gromwells.</title>
        <authorList>
            <person name="Okada T."/>
            <person name="Watanabe K."/>
        </authorList>
    </citation>
    <scope>NUCLEOTIDE SEQUENCE [LARGE SCALE GENOMIC DNA]</scope>
</reference>
<keyword evidence="3" id="KW-1185">Reference proteome</keyword>
<protein>
    <recommendedName>
        <fullName evidence="1">Reverse transcriptase domain-containing protein</fullName>
    </recommendedName>
</protein>
<dbReference type="InterPro" id="IPR000477">
    <property type="entry name" value="RT_dom"/>
</dbReference>
<dbReference type="Pfam" id="PF00078">
    <property type="entry name" value="RVT_1"/>
    <property type="match status" value="1"/>
</dbReference>
<gene>
    <name evidence="2" type="ORF">LIER_27716</name>
</gene>
<evidence type="ECO:0000259" key="1">
    <source>
        <dbReference type="Pfam" id="PF00078"/>
    </source>
</evidence>
<proteinExistence type="predicted"/>
<evidence type="ECO:0000313" key="2">
    <source>
        <dbReference type="EMBL" id="GAA0174294.1"/>
    </source>
</evidence>
<comment type="caution">
    <text evidence="2">The sequence shown here is derived from an EMBL/GenBank/DDBJ whole genome shotgun (WGS) entry which is preliminary data.</text>
</comment>
<dbReference type="InterPro" id="IPR052343">
    <property type="entry name" value="Retrotransposon-Effector_Assoc"/>
</dbReference>